<accession>A0A183ENN8</accession>
<evidence type="ECO:0000313" key="6">
    <source>
        <dbReference type="WBParaSite" id="GPUH_0002260601-mRNA-1"/>
    </source>
</evidence>
<organism evidence="6">
    <name type="scientific">Gongylonema pulchrum</name>
    <dbReference type="NCBI Taxonomy" id="637853"/>
    <lineage>
        <taxon>Eukaryota</taxon>
        <taxon>Metazoa</taxon>
        <taxon>Ecdysozoa</taxon>
        <taxon>Nematoda</taxon>
        <taxon>Chromadorea</taxon>
        <taxon>Rhabditida</taxon>
        <taxon>Spirurina</taxon>
        <taxon>Spiruromorpha</taxon>
        <taxon>Spiruroidea</taxon>
        <taxon>Gongylonematidae</taxon>
        <taxon>Gongylonema</taxon>
    </lineage>
</organism>
<keyword evidence="2" id="KW-0472">Membrane</keyword>
<keyword evidence="5" id="KW-1185">Reference proteome</keyword>
<evidence type="ECO:0000256" key="1">
    <source>
        <dbReference type="ARBA" id="ARBA00022737"/>
    </source>
</evidence>
<feature type="domain" description="Nematode cuticle collagen N-terminal" evidence="3">
    <location>
        <begin position="16"/>
        <end position="68"/>
    </location>
</feature>
<keyword evidence="2" id="KW-1133">Transmembrane helix</keyword>
<dbReference type="Proteomes" id="UP000271098">
    <property type="component" value="Unassembled WGS sequence"/>
</dbReference>
<name>A0A183ENN8_9BILA</name>
<dbReference type="GO" id="GO:0042302">
    <property type="term" value="F:structural constituent of cuticle"/>
    <property type="evidence" value="ECO:0007669"/>
    <property type="project" value="InterPro"/>
</dbReference>
<evidence type="ECO:0000256" key="2">
    <source>
        <dbReference type="SAM" id="Phobius"/>
    </source>
</evidence>
<dbReference type="Pfam" id="PF01484">
    <property type="entry name" value="Col_cuticle_N"/>
    <property type="match status" value="1"/>
</dbReference>
<dbReference type="OrthoDB" id="5872583at2759"/>
<gene>
    <name evidence="4" type="ORF">GPUH_LOCUS22579</name>
</gene>
<evidence type="ECO:0000259" key="3">
    <source>
        <dbReference type="SMART" id="SM01088"/>
    </source>
</evidence>
<reference evidence="6" key="1">
    <citation type="submission" date="2016-06" db="UniProtKB">
        <authorList>
            <consortium name="WormBaseParasite"/>
        </authorList>
    </citation>
    <scope>IDENTIFICATION</scope>
</reference>
<dbReference type="SMART" id="SM01088">
    <property type="entry name" value="Col_cuticle_N"/>
    <property type="match status" value="1"/>
</dbReference>
<dbReference type="WBParaSite" id="GPUH_0002260601-mRNA-1">
    <property type="protein sequence ID" value="GPUH_0002260601-mRNA-1"/>
    <property type="gene ID" value="GPUH_0002260601"/>
</dbReference>
<dbReference type="InterPro" id="IPR002486">
    <property type="entry name" value="Col_cuticle_N"/>
</dbReference>
<dbReference type="EMBL" id="UYRT01095424">
    <property type="protein sequence ID" value="VDN40241.1"/>
    <property type="molecule type" value="Genomic_DNA"/>
</dbReference>
<evidence type="ECO:0000313" key="5">
    <source>
        <dbReference type="Proteomes" id="UP000271098"/>
    </source>
</evidence>
<evidence type="ECO:0000313" key="4">
    <source>
        <dbReference type="EMBL" id="VDN40241.1"/>
    </source>
</evidence>
<reference evidence="4 5" key="2">
    <citation type="submission" date="2018-11" db="EMBL/GenBank/DDBJ databases">
        <authorList>
            <consortium name="Pathogen Informatics"/>
        </authorList>
    </citation>
    <scope>NUCLEOTIDE SEQUENCE [LARGE SCALE GENOMIC DNA]</scope>
</reference>
<proteinExistence type="predicted"/>
<keyword evidence="2" id="KW-0812">Transmembrane</keyword>
<sequence>MDKALRMEQEAASLRRIAFAGVALSTTASLICIISVPLFYNYLQRVQSNMQQEVDFCKQRSGNIWKESNMQQEVDFCKQRSGNIWKEVSRTQVFSEIL</sequence>
<dbReference type="AlphaFoldDB" id="A0A183ENN8"/>
<protein>
    <submittedName>
        <fullName evidence="6">Col_cuticle_N domain-containing protein</fullName>
    </submittedName>
</protein>
<keyword evidence="1" id="KW-0677">Repeat</keyword>
<feature type="transmembrane region" description="Helical" evidence="2">
    <location>
        <begin position="17"/>
        <end position="40"/>
    </location>
</feature>